<name>A0A9W8TQ58_9PEZI</name>
<dbReference type="AlphaFoldDB" id="A0A9W8TQ58"/>
<evidence type="ECO:0000313" key="3">
    <source>
        <dbReference type="Proteomes" id="UP001148614"/>
    </source>
</evidence>
<organism evidence="2 3">
    <name type="scientific">Xylaria arbuscula</name>
    <dbReference type="NCBI Taxonomy" id="114810"/>
    <lineage>
        <taxon>Eukaryota</taxon>
        <taxon>Fungi</taxon>
        <taxon>Dikarya</taxon>
        <taxon>Ascomycota</taxon>
        <taxon>Pezizomycotina</taxon>
        <taxon>Sordariomycetes</taxon>
        <taxon>Xylariomycetidae</taxon>
        <taxon>Xylariales</taxon>
        <taxon>Xylariaceae</taxon>
        <taxon>Xylaria</taxon>
    </lineage>
</organism>
<protein>
    <submittedName>
        <fullName evidence="2">Uncharacterized protein</fullName>
    </submittedName>
</protein>
<evidence type="ECO:0000256" key="1">
    <source>
        <dbReference type="SAM" id="MobiDB-lite"/>
    </source>
</evidence>
<keyword evidence="3" id="KW-1185">Reference proteome</keyword>
<dbReference type="EMBL" id="JANPWZ010000414">
    <property type="protein sequence ID" value="KAJ3577196.1"/>
    <property type="molecule type" value="Genomic_DNA"/>
</dbReference>
<gene>
    <name evidence="2" type="ORF">NPX13_g3376</name>
</gene>
<dbReference type="Proteomes" id="UP001148614">
    <property type="component" value="Unassembled WGS sequence"/>
</dbReference>
<reference evidence="2" key="1">
    <citation type="submission" date="2022-07" db="EMBL/GenBank/DDBJ databases">
        <title>Genome Sequence of Xylaria arbuscula.</title>
        <authorList>
            <person name="Buettner E."/>
        </authorList>
    </citation>
    <scope>NUCLEOTIDE SEQUENCE</scope>
    <source>
        <strain evidence="2">VT107</strain>
    </source>
</reference>
<proteinExistence type="predicted"/>
<accession>A0A9W8TQ58</accession>
<evidence type="ECO:0000313" key="2">
    <source>
        <dbReference type="EMBL" id="KAJ3577196.1"/>
    </source>
</evidence>
<sequence length="66" mass="7161">MPIEAYACQSRPLTEPNADRLAITSPKASPSGRPWETDQRPAWALVRACLPVILTGLTDWIEGNGA</sequence>
<comment type="caution">
    <text evidence="2">The sequence shown here is derived from an EMBL/GenBank/DDBJ whole genome shotgun (WGS) entry which is preliminary data.</text>
</comment>
<feature type="region of interest" description="Disordered" evidence="1">
    <location>
        <begin position="17"/>
        <end position="37"/>
    </location>
</feature>